<evidence type="ECO:0000313" key="2">
    <source>
        <dbReference type="Proteomes" id="UP000199706"/>
    </source>
</evidence>
<proteinExistence type="predicted"/>
<evidence type="ECO:0008006" key="3">
    <source>
        <dbReference type="Google" id="ProtNLM"/>
    </source>
</evidence>
<sequence length="275" mass="29395">MPVNSSVVLADETAAPSRSARPVHAVRFAPDFEFVPRRLAYRRAAGVPQLKDDELLLWRFRPEWQSIPKDAAYACLSKAELARVRSHPNPALAKRFVVGRAVMREILADMIGCVPGEVELKDDEDGQPRLVHAGVCEPIEIAIAYAGIWIVVGVSSNPLGLATSVPTLPDNALGGASSESVLTGRMPSLRPVETRSVVRHASLASAAGAAVLSVDAPVLRHDASPFFVDTAGPRRWQILDLPMPGIICAAAAVARPVTRVHAFGWVGRDGRAVAS</sequence>
<dbReference type="GO" id="GO:0008897">
    <property type="term" value="F:holo-[acyl-carrier-protein] synthase activity"/>
    <property type="evidence" value="ECO:0007669"/>
    <property type="project" value="InterPro"/>
</dbReference>
<gene>
    <name evidence="1" type="ORF">SAMN05216466_118149</name>
</gene>
<dbReference type="AlphaFoldDB" id="A0A1G8IL14"/>
<protein>
    <recommendedName>
        <fullName evidence="3">4'-phosphopantetheinyl transferase</fullName>
    </recommendedName>
</protein>
<dbReference type="GO" id="GO:0000287">
    <property type="term" value="F:magnesium ion binding"/>
    <property type="evidence" value="ECO:0007669"/>
    <property type="project" value="InterPro"/>
</dbReference>
<dbReference type="InterPro" id="IPR037143">
    <property type="entry name" value="4-PPantetheinyl_Trfase_dom_sf"/>
</dbReference>
<dbReference type="Gene3D" id="3.90.470.20">
    <property type="entry name" value="4'-phosphopantetheinyl transferase domain"/>
    <property type="match status" value="1"/>
</dbReference>
<dbReference type="Proteomes" id="UP000199706">
    <property type="component" value="Unassembled WGS sequence"/>
</dbReference>
<accession>A0A1G8IL14</accession>
<reference evidence="1 2" key="1">
    <citation type="submission" date="2016-10" db="EMBL/GenBank/DDBJ databases">
        <authorList>
            <person name="de Groot N.N."/>
        </authorList>
    </citation>
    <scope>NUCLEOTIDE SEQUENCE [LARGE SCALE GENOMIC DNA]</scope>
    <source>
        <strain evidence="1 2">LMG 2247</strain>
    </source>
</reference>
<dbReference type="OrthoDB" id="8997880at2"/>
<dbReference type="SUPFAM" id="SSF56214">
    <property type="entry name" value="4'-phosphopantetheinyl transferase"/>
    <property type="match status" value="1"/>
</dbReference>
<organism evidence="1 2">
    <name type="scientific">Paraburkholderia phenazinium</name>
    <dbReference type="NCBI Taxonomy" id="60549"/>
    <lineage>
        <taxon>Bacteria</taxon>
        <taxon>Pseudomonadati</taxon>
        <taxon>Pseudomonadota</taxon>
        <taxon>Betaproteobacteria</taxon>
        <taxon>Burkholderiales</taxon>
        <taxon>Burkholderiaceae</taxon>
        <taxon>Paraburkholderia</taxon>
    </lineage>
</organism>
<name>A0A1G8IL14_9BURK</name>
<dbReference type="EMBL" id="FNCJ01000018">
    <property type="protein sequence ID" value="SDI19573.1"/>
    <property type="molecule type" value="Genomic_DNA"/>
</dbReference>
<dbReference type="RefSeq" id="WP_090691105.1">
    <property type="nucleotide sequence ID" value="NZ_CADERL010000003.1"/>
</dbReference>
<evidence type="ECO:0000313" key="1">
    <source>
        <dbReference type="EMBL" id="SDI19573.1"/>
    </source>
</evidence>